<protein>
    <recommendedName>
        <fullName evidence="1">MADF domain-containing protein</fullName>
    </recommendedName>
</protein>
<dbReference type="EMBL" id="OB792807">
    <property type="protein sequence ID" value="CAD7424565.1"/>
    <property type="molecule type" value="Genomic_DNA"/>
</dbReference>
<sequence>MAHRWRDETVMKFVNWYGSEFVLWDSAIVGYRNKTLQNEEVDRIVAEMGLHDFGVKECKLKIKNIRSHYWHEVGKTHSSTASGLGAVEIRCTNQKRKAEHSVSLRQNYTNIREEYDDPPSMEENVESASVPIPTQACPVPLHKKLKSASSQKDPPSHVQQALSKLQAISATAATFKETEFDSWAKSLAVQLNKMDVGRALELQLKLQTMVSEERITQYSTHNYSNPTQPPASHLAQIERLHTSRQQILKLITCEPEIIVIDAGSSSFSSLHKVYDAPNGDL</sequence>
<organism evidence="2">
    <name type="scientific">Timema monikensis</name>
    <dbReference type="NCBI Taxonomy" id="170555"/>
    <lineage>
        <taxon>Eukaryota</taxon>
        <taxon>Metazoa</taxon>
        <taxon>Ecdysozoa</taxon>
        <taxon>Arthropoda</taxon>
        <taxon>Hexapoda</taxon>
        <taxon>Insecta</taxon>
        <taxon>Pterygota</taxon>
        <taxon>Neoptera</taxon>
        <taxon>Polyneoptera</taxon>
        <taxon>Phasmatodea</taxon>
        <taxon>Timematodea</taxon>
        <taxon>Timematoidea</taxon>
        <taxon>Timematidae</taxon>
        <taxon>Timema</taxon>
    </lineage>
</organism>
<gene>
    <name evidence="2" type="ORF">TMSB3V08_LOCUS1503</name>
</gene>
<reference evidence="2" key="1">
    <citation type="submission" date="2020-11" db="EMBL/GenBank/DDBJ databases">
        <authorList>
            <person name="Tran Van P."/>
        </authorList>
    </citation>
    <scope>NUCLEOTIDE SEQUENCE</scope>
</reference>
<dbReference type="InterPro" id="IPR006578">
    <property type="entry name" value="MADF-dom"/>
</dbReference>
<name>A0A7R9E1I1_9NEOP</name>
<dbReference type="AlphaFoldDB" id="A0A7R9E1I1"/>
<evidence type="ECO:0000259" key="1">
    <source>
        <dbReference type="Pfam" id="PF10545"/>
    </source>
</evidence>
<proteinExistence type="predicted"/>
<accession>A0A7R9E1I1</accession>
<feature type="domain" description="MADF" evidence="1">
    <location>
        <begin position="13"/>
        <end position="77"/>
    </location>
</feature>
<evidence type="ECO:0000313" key="2">
    <source>
        <dbReference type="EMBL" id="CAD7424565.1"/>
    </source>
</evidence>
<dbReference type="Pfam" id="PF10545">
    <property type="entry name" value="MADF_DNA_bdg"/>
    <property type="match status" value="1"/>
</dbReference>